<evidence type="ECO:0000256" key="11">
    <source>
        <dbReference type="ARBA" id="ARBA00045497"/>
    </source>
</evidence>
<evidence type="ECO:0000256" key="7">
    <source>
        <dbReference type="ARBA" id="ARBA00022989"/>
    </source>
</evidence>
<evidence type="ECO:0000256" key="6">
    <source>
        <dbReference type="ARBA" id="ARBA00022842"/>
    </source>
</evidence>
<gene>
    <name evidence="13" type="ORF">BAL341_2245</name>
</gene>
<dbReference type="GO" id="GO:0000287">
    <property type="term" value="F:magnesium ion binding"/>
    <property type="evidence" value="ECO:0007669"/>
    <property type="project" value="TreeGrafter"/>
</dbReference>
<evidence type="ECO:0000256" key="12">
    <source>
        <dbReference type="SAM" id="Phobius"/>
    </source>
</evidence>
<evidence type="ECO:0000313" key="13">
    <source>
        <dbReference type="EMBL" id="VHO05043.1"/>
    </source>
</evidence>
<dbReference type="EMBL" id="CAAJGR010000119">
    <property type="protein sequence ID" value="VHO05043.1"/>
    <property type="molecule type" value="Genomic_DNA"/>
</dbReference>
<reference evidence="13" key="1">
    <citation type="submission" date="2019-04" db="EMBL/GenBank/DDBJ databases">
        <authorList>
            <person name="Brambilla D."/>
        </authorList>
    </citation>
    <scope>NUCLEOTIDE SEQUENCE</scope>
    <source>
        <strain evidence="13">BAL1</strain>
    </source>
</reference>
<keyword evidence="5 12" id="KW-0812">Transmembrane</keyword>
<dbReference type="GO" id="GO:0015087">
    <property type="term" value="F:cobalt ion transmembrane transporter activity"/>
    <property type="evidence" value="ECO:0007669"/>
    <property type="project" value="TreeGrafter"/>
</dbReference>
<feature type="transmembrane region" description="Helical" evidence="12">
    <location>
        <begin position="294"/>
        <end position="314"/>
    </location>
</feature>
<name>A0A486XR24_9GAMM</name>
<keyword evidence="7 12" id="KW-1133">Transmembrane helix</keyword>
<comment type="subcellular location">
    <subcellularLocation>
        <location evidence="1">Cell membrane</location>
        <topology evidence="1">Multi-pass membrane protein</topology>
    </subcellularLocation>
</comment>
<dbReference type="PANTHER" id="PTHR46494:SF1">
    <property type="entry name" value="CORA FAMILY METAL ION TRANSPORTER (EUROFUNG)"/>
    <property type="match status" value="1"/>
</dbReference>
<dbReference type="InterPro" id="IPR045863">
    <property type="entry name" value="CorA_TM1_TM2"/>
</dbReference>
<evidence type="ECO:0000256" key="3">
    <source>
        <dbReference type="ARBA" id="ARBA00022448"/>
    </source>
</evidence>
<dbReference type="GO" id="GO:0005886">
    <property type="term" value="C:plasma membrane"/>
    <property type="evidence" value="ECO:0007669"/>
    <property type="project" value="UniProtKB-SubCell"/>
</dbReference>
<dbReference type="Pfam" id="PF01544">
    <property type="entry name" value="CorA"/>
    <property type="match status" value="1"/>
</dbReference>
<protein>
    <submittedName>
        <fullName evidence="13">Magnesium and cobalt transport protein CorA</fullName>
    </submittedName>
</protein>
<dbReference type="GO" id="GO:0015095">
    <property type="term" value="F:magnesium ion transmembrane transporter activity"/>
    <property type="evidence" value="ECO:0007669"/>
    <property type="project" value="TreeGrafter"/>
</dbReference>
<keyword evidence="6" id="KW-0460">Magnesium</keyword>
<evidence type="ECO:0000256" key="1">
    <source>
        <dbReference type="ARBA" id="ARBA00004651"/>
    </source>
</evidence>
<keyword evidence="9 12" id="KW-0472">Membrane</keyword>
<evidence type="ECO:0000256" key="4">
    <source>
        <dbReference type="ARBA" id="ARBA00022475"/>
    </source>
</evidence>
<feature type="transmembrane region" description="Helical" evidence="12">
    <location>
        <begin position="262"/>
        <end position="282"/>
    </location>
</feature>
<proteinExistence type="inferred from homology"/>
<dbReference type="SUPFAM" id="SSF143865">
    <property type="entry name" value="CorA soluble domain-like"/>
    <property type="match status" value="1"/>
</dbReference>
<keyword evidence="3" id="KW-0813">Transport</keyword>
<evidence type="ECO:0000256" key="9">
    <source>
        <dbReference type="ARBA" id="ARBA00023136"/>
    </source>
</evidence>
<dbReference type="FunFam" id="1.20.58.340:FF:000004">
    <property type="entry name" value="Magnesium transport protein CorA"/>
    <property type="match status" value="1"/>
</dbReference>
<dbReference type="PANTHER" id="PTHR46494">
    <property type="entry name" value="CORA FAMILY METAL ION TRANSPORTER (EUROFUNG)"/>
    <property type="match status" value="1"/>
</dbReference>
<organism evidence="13">
    <name type="scientific">Rheinheimera sp. BAL341</name>
    <dbReference type="NCBI Taxonomy" id="1708203"/>
    <lineage>
        <taxon>Bacteria</taxon>
        <taxon>Pseudomonadati</taxon>
        <taxon>Pseudomonadota</taxon>
        <taxon>Gammaproteobacteria</taxon>
        <taxon>Chromatiales</taxon>
        <taxon>Chromatiaceae</taxon>
        <taxon>Rheinheimera</taxon>
    </lineage>
</organism>
<comment type="catalytic activity">
    <reaction evidence="10">
        <text>Mg(2+)(in) = Mg(2+)(out)</text>
        <dbReference type="Rhea" id="RHEA:29827"/>
        <dbReference type="ChEBI" id="CHEBI:18420"/>
    </reaction>
</comment>
<comment type="function">
    <text evidence="11">Mediates influx of magnesium ions. Alternates between open and closed states. Activated by low cytoplasmic Mg(2+) levels. Inactive when cytoplasmic Mg(2+) levels are high.</text>
</comment>
<evidence type="ECO:0000256" key="2">
    <source>
        <dbReference type="ARBA" id="ARBA00009765"/>
    </source>
</evidence>
<dbReference type="Gene3D" id="3.30.460.20">
    <property type="entry name" value="CorA soluble domain-like"/>
    <property type="match status" value="1"/>
</dbReference>
<comment type="similarity">
    <text evidence="2">Belongs to the CorA metal ion transporter (MIT) (TC 1.A.35) family.</text>
</comment>
<evidence type="ECO:0000256" key="10">
    <source>
        <dbReference type="ARBA" id="ARBA00034269"/>
    </source>
</evidence>
<dbReference type="InterPro" id="IPR002523">
    <property type="entry name" value="MgTranspt_CorA/ZnTranspt_ZntB"/>
</dbReference>
<evidence type="ECO:0000256" key="8">
    <source>
        <dbReference type="ARBA" id="ARBA00023065"/>
    </source>
</evidence>
<dbReference type="GO" id="GO:0050897">
    <property type="term" value="F:cobalt ion binding"/>
    <property type="evidence" value="ECO:0007669"/>
    <property type="project" value="TreeGrafter"/>
</dbReference>
<dbReference type="InterPro" id="IPR045861">
    <property type="entry name" value="CorA_cytoplasmic_dom"/>
</dbReference>
<keyword evidence="8" id="KW-0406">Ion transport</keyword>
<dbReference type="AlphaFoldDB" id="A0A486XR24"/>
<dbReference type="CDD" id="cd12822">
    <property type="entry name" value="TmCorA-like"/>
    <property type="match status" value="1"/>
</dbReference>
<sequence>MISVNYFEPETQSWHARNWSQLPQQIPADARLWINLNDASLDEQLAVLQRFAITPTIAEDFSKQRHPPKLEAQTDFTLLVLRGYADADFSDYTSSAQVNLLYSKQVLISRIHCHNAQLLTQLTPQLSASQTSTIADWVKQLILAVSASYLEKLITFEDEQSELEDVMLHRGSDEQMANIMRYRSVLRKINRNLAYQKDIFSDALYEEQNPLLRQFSNAEIRDFYEKFERLHSMTDLYYDQLSDLVEGYLSTTSHQINERMKVLTIVSTIFIPLTFVAGIYGMNFVYMPELQMPTAYFIVLITMALGGIGGLVWFKIRGWW</sequence>
<keyword evidence="4" id="KW-1003">Cell membrane</keyword>
<dbReference type="Gene3D" id="1.20.58.340">
    <property type="entry name" value="Magnesium transport protein CorA, transmembrane region"/>
    <property type="match status" value="2"/>
</dbReference>
<dbReference type="SUPFAM" id="SSF144083">
    <property type="entry name" value="Magnesium transport protein CorA, transmembrane region"/>
    <property type="match status" value="1"/>
</dbReference>
<evidence type="ECO:0000256" key="5">
    <source>
        <dbReference type="ARBA" id="ARBA00022692"/>
    </source>
</evidence>
<accession>A0A486XR24</accession>